<dbReference type="AlphaFoldDB" id="A0A1V0GQ73"/>
<dbReference type="PANTHER" id="PTHR47197">
    <property type="entry name" value="PROTEIN NIRF"/>
    <property type="match status" value="1"/>
</dbReference>
<reference evidence="1" key="1">
    <citation type="submission" date="2017-12" db="EMBL/GenBank/DDBJ databases">
        <title>FDA dAtabase for Regulatory Grade micrObial Sequences (FDA-ARGOS): Supporting development and validation of Infectious Disease Dx tests.</title>
        <authorList>
            <person name="Campos J."/>
            <person name="Goldberg B."/>
            <person name="Tallon L."/>
            <person name="Sadzewicz L."/>
            <person name="Sengamalay N."/>
            <person name="Ott S."/>
            <person name="Godinez A."/>
            <person name="Nagaraj S."/>
            <person name="Vyas G."/>
            <person name="Aluvathingal J."/>
            <person name="Nadendla S."/>
            <person name="Geyer C."/>
            <person name="Nandy P."/>
            <person name="Hobson J."/>
            <person name="Sichtig H."/>
        </authorList>
    </citation>
    <scope>NUCLEOTIDE SEQUENCE</scope>
    <source>
        <strain evidence="1">FDAARGOS_252</strain>
    </source>
</reference>
<proteinExistence type="predicted"/>
<dbReference type="InterPro" id="IPR015943">
    <property type="entry name" value="WD40/YVTN_repeat-like_dom_sf"/>
</dbReference>
<sequence>MKRRLSRVAGTMAALGLLALPALAQDHSGAKVLPPAALASAAIRQDMIRGVYETAEAPDLGALFVASTPSFDARTPGYVDLLDAADLRPIRRIELPRRAFALAMDHKRGRLIVGNTLDGSLSVLDARSGVLLEVIQLGKPEGDGFEHTRMIEIDGESGRVFVSSPSEAGTLWIVDTAAGNAVTRIDDAGLWAAGLAHDPASGRVYVSGGGMNEILIVDGRSGARVGTLSTGDTTEPGQDASKHFFINLALDAKGERLFAADANSGQLYVFDIASGKAVKTVPIGLGVLDVTYVAQSDQIFVTYRGVDREHPEGSGGLVVLDGSDYAPQVSIPLPVHPNSLSVGDKGKTLFVTVKAPMEKEHPAYREGAADSVLRIDLAALNAAIR</sequence>
<dbReference type="KEGG" id="pye:A6J80_06050"/>
<gene>
    <name evidence="1" type="ORF">A6J80_06050</name>
</gene>
<dbReference type="EMBL" id="CP020442">
    <property type="protein sequence ID" value="ARC36002.1"/>
    <property type="molecule type" value="Genomic_DNA"/>
</dbReference>
<accession>A0A1V0GQ73</accession>
<dbReference type="eggNOG" id="COG3391">
    <property type="taxonomic scope" value="Bacteria"/>
</dbReference>
<evidence type="ECO:0000313" key="2">
    <source>
        <dbReference type="Proteomes" id="UP000191257"/>
    </source>
</evidence>
<dbReference type="SUPFAM" id="SSF51004">
    <property type="entry name" value="C-terminal (heme d1) domain of cytochrome cd1-nitrite reductase"/>
    <property type="match status" value="1"/>
</dbReference>
<dbReference type="Gene3D" id="2.130.10.10">
    <property type="entry name" value="YVTN repeat-like/Quinoprotein amine dehydrogenase"/>
    <property type="match status" value="1"/>
</dbReference>
<keyword evidence="2" id="KW-1185">Reference proteome</keyword>
<dbReference type="InterPro" id="IPR051200">
    <property type="entry name" value="Host-pathogen_enzymatic-act"/>
</dbReference>
<dbReference type="OrthoDB" id="7767057at2"/>
<dbReference type="Proteomes" id="UP000191257">
    <property type="component" value="Chromosome"/>
</dbReference>
<evidence type="ECO:0000313" key="1">
    <source>
        <dbReference type="EMBL" id="ARC36002.1"/>
    </source>
</evidence>
<name>A0A1V0GQ73_9RHOB</name>
<organism evidence="1 2">
    <name type="scientific">Paracoccus yeei</name>
    <dbReference type="NCBI Taxonomy" id="147645"/>
    <lineage>
        <taxon>Bacteria</taxon>
        <taxon>Pseudomonadati</taxon>
        <taxon>Pseudomonadota</taxon>
        <taxon>Alphaproteobacteria</taxon>
        <taxon>Rhodobacterales</taxon>
        <taxon>Paracoccaceae</taxon>
        <taxon>Paracoccus</taxon>
    </lineage>
</organism>
<dbReference type="InterPro" id="IPR011048">
    <property type="entry name" value="Haem_d1_sf"/>
</dbReference>
<dbReference type="RefSeq" id="WP_028719817.1">
    <property type="nucleotide sequence ID" value="NZ_CAWMZI010000001.1"/>
</dbReference>
<dbReference type="PANTHER" id="PTHR47197:SF3">
    <property type="entry name" value="DIHYDRO-HEME D1 DEHYDROGENASE"/>
    <property type="match status" value="1"/>
</dbReference>
<protein>
    <submittedName>
        <fullName evidence="1">Uncharacterized protein</fullName>
    </submittedName>
</protein>
<dbReference type="STRING" id="147645.A6J80_06050"/>